<evidence type="ECO:0000313" key="2">
    <source>
        <dbReference type="EMBL" id="MBB3040787.1"/>
    </source>
</evidence>
<dbReference type="InterPro" id="IPR029058">
    <property type="entry name" value="AB_hydrolase_fold"/>
</dbReference>
<organism evidence="2 3">
    <name type="scientific">Nocardioides soli</name>
    <dbReference type="NCBI Taxonomy" id="1036020"/>
    <lineage>
        <taxon>Bacteria</taxon>
        <taxon>Bacillati</taxon>
        <taxon>Actinomycetota</taxon>
        <taxon>Actinomycetes</taxon>
        <taxon>Propionibacteriales</taxon>
        <taxon>Nocardioidaceae</taxon>
        <taxon>Nocardioides</taxon>
    </lineage>
</organism>
<dbReference type="PANTHER" id="PTHR13136">
    <property type="entry name" value="TESTIS DEVELOPMENT PROTEIN PRTD"/>
    <property type="match status" value="1"/>
</dbReference>
<dbReference type="Gene3D" id="3.40.50.1820">
    <property type="entry name" value="alpha/beta hydrolase"/>
    <property type="match status" value="1"/>
</dbReference>
<dbReference type="Proteomes" id="UP000589626">
    <property type="component" value="Unassembled WGS sequence"/>
</dbReference>
<feature type="domain" description="KANL3/Tex30 alpha/beta hydrolase-like" evidence="1">
    <location>
        <begin position="27"/>
        <end position="205"/>
    </location>
</feature>
<dbReference type="EMBL" id="JACHWR010000001">
    <property type="protein sequence ID" value="MBB3040787.1"/>
    <property type="molecule type" value="Genomic_DNA"/>
</dbReference>
<dbReference type="Pfam" id="PF20408">
    <property type="entry name" value="Abhydrolase_11"/>
    <property type="match status" value="1"/>
</dbReference>
<dbReference type="RefSeq" id="WP_183590775.1">
    <property type="nucleotide sequence ID" value="NZ_JACHWR010000001.1"/>
</dbReference>
<dbReference type="AlphaFoldDB" id="A0A7W4YZB6"/>
<accession>A0A7W4YZB6</accession>
<evidence type="ECO:0000313" key="3">
    <source>
        <dbReference type="Proteomes" id="UP000589626"/>
    </source>
</evidence>
<dbReference type="PANTHER" id="PTHR13136:SF11">
    <property type="entry name" value="TESTIS-EXPRESSED PROTEIN 30"/>
    <property type="match status" value="1"/>
</dbReference>
<proteinExistence type="predicted"/>
<dbReference type="InterPro" id="IPR046879">
    <property type="entry name" value="KANL3/Tex30_Abhydrolase"/>
</dbReference>
<dbReference type="SUPFAM" id="SSF53474">
    <property type="entry name" value="alpha/beta-Hydrolases"/>
    <property type="match status" value="1"/>
</dbReference>
<gene>
    <name evidence="2" type="ORF">FHU40_000588</name>
</gene>
<comment type="caution">
    <text evidence="2">The sequence shown here is derived from an EMBL/GenBank/DDBJ whole genome shotgun (WGS) entry which is preliminary data.</text>
</comment>
<protein>
    <recommendedName>
        <fullName evidence="1">KANL3/Tex30 alpha/beta hydrolase-like domain-containing protein</fullName>
    </recommendedName>
</protein>
<dbReference type="InterPro" id="IPR026555">
    <property type="entry name" value="NSL3/Tex30"/>
</dbReference>
<sequence>MTRQERRLDTPHGEARLVVDQARSPIATLLLSHGAGNGIDTRDLTALAEQLPRNGVTVVRLEQPWKVAGRKVATAPPTLDAGLIAAANRLRTRTPLVVGGRSAGARSAARCAKRLAASGCLALAFPLHPPGKPESSRLDELRGSRVPTLVIQGERDTFGRPEEFPADTDLAVVPGADHGFKVPARGELTESEAMGIIVESTLEWIVREIAGASARP</sequence>
<evidence type="ECO:0000259" key="1">
    <source>
        <dbReference type="Pfam" id="PF20408"/>
    </source>
</evidence>
<reference evidence="2 3" key="1">
    <citation type="submission" date="2020-08" db="EMBL/GenBank/DDBJ databases">
        <title>Sequencing the genomes of 1000 actinobacteria strains.</title>
        <authorList>
            <person name="Klenk H.-P."/>
        </authorList>
    </citation>
    <scope>NUCLEOTIDE SEQUENCE [LARGE SCALE GENOMIC DNA]</scope>
    <source>
        <strain evidence="2 3">DSM 105498</strain>
    </source>
</reference>
<keyword evidence="3" id="KW-1185">Reference proteome</keyword>
<name>A0A7W4YZB6_9ACTN</name>